<dbReference type="RefSeq" id="WP_191728840.1">
    <property type="nucleotide sequence ID" value="NZ_JACSQJ010000002.1"/>
</dbReference>
<dbReference type="Proteomes" id="UP000647183">
    <property type="component" value="Unassembled WGS sequence"/>
</dbReference>
<name>A0ABR8UHZ9_9GAMM</name>
<accession>A0ABR8UHZ9</accession>
<reference evidence="1 2" key="1">
    <citation type="submission" date="2020-08" db="EMBL/GenBank/DDBJ databases">
        <title>A Genomic Blueprint of the Chicken Gut Microbiome.</title>
        <authorList>
            <person name="Gilroy R."/>
            <person name="Ravi A."/>
            <person name="Getino M."/>
            <person name="Pursley I."/>
            <person name="Horton D.L."/>
            <person name="Alikhan N.-F."/>
            <person name="Baker D."/>
            <person name="Gharbi K."/>
            <person name="Hall N."/>
            <person name="Watson M."/>
            <person name="Adriaenssens E.M."/>
            <person name="Foster-Nyarko E."/>
            <person name="Jarju S."/>
            <person name="Secka A."/>
            <person name="Antonio M."/>
            <person name="Oren A."/>
            <person name="Chaudhuri R."/>
            <person name="La Ragione R.M."/>
            <person name="Hildebrand F."/>
            <person name="Pallen M.J."/>
        </authorList>
    </citation>
    <scope>NUCLEOTIDE SEQUENCE [LARGE SCALE GENOMIC DNA]</scope>
    <source>
        <strain evidence="1 2">Sa2BVA3</strain>
    </source>
</reference>
<gene>
    <name evidence="1" type="ORF">H9645_06210</name>
</gene>
<evidence type="ECO:0008006" key="3">
    <source>
        <dbReference type="Google" id="ProtNLM"/>
    </source>
</evidence>
<comment type="caution">
    <text evidence="1">The sequence shown here is derived from an EMBL/GenBank/DDBJ whole genome shotgun (WGS) entry which is preliminary data.</text>
</comment>
<sequence length="94" mass="10821">MQTAQTDIPALERNLVRHYGPYVPVAVAWRWLSFSSLEAARCAWRRGKTPVPFMRLRHRRGLFIKTHVLAQWLQAQGLTCMQFLAPHPGKEVAP</sequence>
<organism evidence="1 2">
    <name type="scientific">Luteimonas colneyensis</name>
    <dbReference type="NCBI Taxonomy" id="2762230"/>
    <lineage>
        <taxon>Bacteria</taxon>
        <taxon>Pseudomonadati</taxon>
        <taxon>Pseudomonadota</taxon>
        <taxon>Gammaproteobacteria</taxon>
        <taxon>Lysobacterales</taxon>
        <taxon>Lysobacteraceae</taxon>
        <taxon>Luteimonas</taxon>
    </lineage>
</organism>
<evidence type="ECO:0000313" key="1">
    <source>
        <dbReference type="EMBL" id="MBD7987621.1"/>
    </source>
</evidence>
<protein>
    <recommendedName>
        <fullName evidence="3">DNA-binding protein</fullName>
    </recommendedName>
</protein>
<proteinExistence type="predicted"/>
<evidence type="ECO:0000313" key="2">
    <source>
        <dbReference type="Proteomes" id="UP000647183"/>
    </source>
</evidence>
<keyword evidence="2" id="KW-1185">Reference proteome</keyword>
<dbReference type="EMBL" id="JACSQJ010000002">
    <property type="protein sequence ID" value="MBD7987621.1"/>
    <property type="molecule type" value="Genomic_DNA"/>
</dbReference>